<keyword evidence="2 4" id="KW-0378">Hydrolase</keyword>
<evidence type="ECO:0000256" key="2">
    <source>
        <dbReference type="ARBA" id="ARBA00022801"/>
    </source>
</evidence>
<evidence type="ECO:0000256" key="4">
    <source>
        <dbReference type="RuleBase" id="RU361153"/>
    </source>
</evidence>
<dbReference type="PROSITE" id="PS00659">
    <property type="entry name" value="GLYCOSYL_HYDROL_F5"/>
    <property type="match status" value="1"/>
</dbReference>
<dbReference type="Proteomes" id="UP001172083">
    <property type="component" value="Unassembled WGS sequence"/>
</dbReference>
<comment type="caution">
    <text evidence="8">The sequence shown here is derived from an EMBL/GenBank/DDBJ whole genome shotgun (WGS) entry which is preliminary data.</text>
</comment>
<keyword evidence="5" id="KW-0812">Transmembrane</keyword>
<accession>A0ABT8L6X6</accession>
<keyword evidence="9" id="KW-1185">Reference proteome</keyword>
<evidence type="ECO:0000259" key="6">
    <source>
        <dbReference type="Pfam" id="PF00150"/>
    </source>
</evidence>
<dbReference type="InterPro" id="IPR001547">
    <property type="entry name" value="Glyco_hydro_5"/>
</dbReference>
<keyword evidence="5" id="KW-0472">Membrane</keyword>
<evidence type="ECO:0000259" key="7">
    <source>
        <dbReference type="Pfam" id="PF13860"/>
    </source>
</evidence>
<keyword evidence="5" id="KW-1133">Transmembrane helix</keyword>
<dbReference type="InterPro" id="IPR017853">
    <property type="entry name" value="GH"/>
</dbReference>
<evidence type="ECO:0000313" key="8">
    <source>
        <dbReference type="EMBL" id="MDN5212762.1"/>
    </source>
</evidence>
<keyword evidence="3 4" id="KW-0326">Glycosidase</keyword>
<keyword evidence="1" id="KW-0732">Signal</keyword>
<dbReference type="InterPro" id="IPR025965">
    <property type="entry name" value="FlgD/Vpr_Ig-like"/>
</dbReference>
<dbReference type="Gene3D" id="3.20.20.80">
    <property type="entry name" value="Glycosidases"/>
    <property type="match status" value="1"/>
</dbReference>
<gene>
    <name evidence="8" type="ORF">QQ020_11920</name>
</gene>
<sequence>MQTLHPGRRKIPHLIRHSTIPILPMVYLSGLIFLLSVYLPSFAQTTQNDIRDITALELTRDMVTGWNLGNSFDVTNRDKTFWGNPLPSKEIIEAVEQKGFKTVRIPVTWGFHMGPGPDYIIEKEYLDEVETIIKHILDLGMYAILNTHHDDWIEPVYSKESEISDRLKKVWTQIANRFKDYNDYLIFETMNEPRIKNSPIEWVGNDEGRDMVNRYNQVCVDAIRATGGNNAERFLMIPTYAANTQPGSLSQHIIPNDDPKIIVSLHTYFPFEFTLKEDGTRNWGSAADKSALDAELDRIHDHFIANNRAVILGEWGAIDRSNHDDRVEHASYYARGAAERKLPTIVWDDGGQFQLLSRQELSWTFTGSAIATAIIAAVNDVYGILPLALNKLPENISDFYAYRKTGSNKIFIRYHLTRGSSVSLKILTIDGRQVRNLVARKKQAPGSYELSWNGEKDTGDIVSNGIYLVIITTEQSGKKFKVTFSRQ</sequence>
<reference evidence="8" key="1">
    <citation type="submission" date="2023-06" db="EMBL/GenBank/DDBJ databases">
        <title>Genomic of Agaribacillus aureum.</title>
        <authorList>
            <person name="Wang G."/>
        </authorList>
    </citation>
    <scope>NUCLEOTIDE SEQUENCE</scope>
    <source>
        <strain evidence="8">BMA12</strain>
    </source>
</reference>
<name>A0ABT8L6X6_9BACT</name>
<dbReference type="SUPFAM" id="SSF51445">
    <property type="entry name" value="(Trans)glycosidases"/>
    <property type="match status" value="1"/>
</dbReference>
<dbReference type="Gene3D" id="2.60.40.4070">
    <property type="match status" value="1"/>
</dbReference>
<evidence type="ECO:0000256" key="5">
    <source>
        <dbReference type="SAM" id="Phobius"/>
    </source>
</evidence>
<feature type="transmembrane region" description="Helical" evidence="5">
    <location>
        <begin position="20"/>
        <end position="39"/>
    </location>
</feature>
<proteinExistence type="inferred from homology"/>
<dbReference type="PANTHER" id="PTHR31297:SF17">
    <property type="entry name" value="ENDOGLUCANASE"/>
    <property type="match status" value="1"/>
</dbReference>
<dbReference type="RefSeq" id="WP_346758079.1">
    <property type="nucleotide sequence ID" value="NZ_JAUJEB010000001.1"/>
</dbReference>
<evidence type="ECO:0000256" key="3">
    <source>
        <dbReference type="ARBA" id="ARBA00023295"/>
    </source>
</evidence>
<protein>
    <submittedName>
        <fullName evidence="8">Cellulase family glycosylhydrolase</fullName>
    </submittedName>
</protein>
<evidence type="ECO:0000313" key="9">
    <source>
        <dbReference type="Proteomes" id="UP001172083"/>
    </source>
</evidence>
<dbReference type="InterPro" id="IPR018087">
    <property type="entry name" value="Glyco_hydro_5_CS"/>
</dbReference>
<feature type="domain" description="Glycoside hydrolase family 5" evidence="6">
    <location>
        <begin position="79"/>
        <end position="348"/>
    </location>
</feature>
<evidence type="ECO:0000256" key="1">
    <source>
        <dbReference type="ARBA" id="ARBA00022729"/>
    </source>
</evidence>
<dbReference type="InterPro" id="IPR050386">
    <property type="entry name" value="Glycosyl_hydrolase_5"/>
</dbReference>
<feature type="domain" description="FlgD/Vpr Ig-like" evidence="7">
    <location>
        <begin position="404"/>
        <end position="475"/>
    </location>
</feature>
<dbReference type="Pfam" id="PF13860">
    <property type="entry name" value="FlgD_ig"/>
    <property type="match status" value="1"/>
</dbReference>
<dbReference type="PANTHER" id="PTHR31297">
    <property type="entry name" value="GLUCAN ENDO-1,6-BETA-GLUCOSIDASE B"/>
    <property type="match status" value="1"/>
</dbReference>
<dbReference type="EMBL" id="JAUJEB010000001">
    <property type="protein sequence ID" value="MDN5212762.1"/>
    <property type="molecule type" value="Genomic_DNA"/>
</dbReference>
<comment type="similarity">
    <text evidence="4">Belongs to the glycosyl hydrolase 5 (cellulase A) family.</text>
</comment>
<organism evidence="8 9">
    <name type="scientific">Agaribacillus aureus</name>
    <dbReference type="NCBI Taxonomy" id="3051825"/>
    <lineage>
        <taxon>Bacteria</taxon>
        <taxon>Pseudomonadati</taxon>
        <taxon>Bacteroidota</taxon>
        <taxon>Cytophagia</taxon>
        <taxon>Cytophagales</taxon>
        <taxon>Splendidivirgaceae</taxon>
        <taxon>Agaribacillus</taxon>
    </lineage>
</organism>
<dbReference type="Pfam" id="PF00150">
    <property type="entry name" value="Cellulase"/>
    <property type="match status" value="1"/>
</dbReference>